<organism evidence="1 2">
    <name type="scientific">Flavobacterium aureirubrum</name>
    <dbReference type="NCBI Taxonomy" id="3133147"/>
    <lineage>
        <taxon>Bacteria</taxon>
        <taxon>Pseudomonadati</taxon>
        <taxon>Bacteroidota</taxon>
        <taxon>Flavobacteriia</taxon>
        <taxon>Flavobacteriales</taxon>
        <taxon>Flavobacteriaceae</taxon>
        <taxon>Flavobacterium</taxon>
    </lineage>
</organism>
<sequence length="179" mass="20979">MIQIILRKSLGYEGHNLDKLEKALEIMERVVNSELFQNKILYYEFHYRKKLFGGAIDFPYTSSQVLEIIENAVNYPGNTAPHTIDLYLELLHGKNSRLANNGQHREKEIYIDKAQFEQMTSKQIANYLFHEWLHKLGFQHARYNLPFNKRNQSVPYAVGYFIEELADRVKPSSPAEKSN</sequence>
<proteinExistence type="predicted"/>
<gene>
    <name evidence="1" type="ORF">WFZ85_12445</name>
</gene>
<accession>A0ABU9N6V5</accession>
<keyword evidence="2" id="KW-1185">Reference proteome</keyword>
<protein>
    <submittedName>
        <fullName evidence="1">Uncharacterized protein</fullName>
    </submittedName>
</protein>
<evidence type="ECO:0000313" key="2">
    <source>
        <dbReference type="Proteomes" id="UP001460072"/>
    </source>
</evidence>
<evidence type="ECO:0000313" key="1">
    <source>
        <dbReference type="EMBL" id="MEM0543429.1"/>
    </source>
</evidence>
<comment type="caution">
    <text evidence="1">The sequence shown here is derived from an EMBL/GenBank/DDBJ whole genome shotgun (WGS) entry which is preliminary data.</text>
</comment>
<dbReference type="EMBL" id="JBCGDO010000018">
    <property type="protein sequence ID" value="MEM0543429.1"/>
    <property type="molecule type" value="Genomic_DNA"/>
</dbReference>
<dbReference type="Proteomes" id="UP001460072">
    <property type="component" value="Unassembled WGS sequence"/>
</dbReference>
<dbReference type="RefSeq" id="WP_342696625.1">
    <property type="nucleotide sequence ID" value="NZ_JBCGDO010000018.1"/>
</dbReference>
<reference evidence="1 2" key="1">
    <citation type="submission" date="2024-03" db="EMBL/GenBank/DDBJ databases">
        <title>Two novel species of the genus Flavobacterium exhibiting potentially degradation of complex polysaccharides.</title>
        <authorList>
            <person name="Lian X."/>
        </authorList>
    </citation>
    <scope>NUCLEOTIDE SEQUENCE [LARGE SCALE GENOMIC DNA]</scope>
    <source>
        <strain evidence="2">j3</strain>
    </source>
</reference>
<name>A0ABU9N6V5_9FLAO</name>